<dbReference type="GO" id="GO:0003677">
    <property type="term" value="F:DNA binding"/>
    <property type="evidence" value="ECO:0007669"/>
    <property type="project" value="InterPro"/>
</dbReference>
<dbReference type="SUPFAM" id="SSF88659">
    <property type="entry name" value="Sigma3 and sigma4 domains of RNA polymerase sigma factors"/>
    <property type="match status" value="1"/>
</dbReference>
<dbReference type="PANTHER" id="PTHR43133">
    <property type="entry name" value="RNA POLYMERASE ECF-TYPE SIGMA FACTO"/>
    <property type="match status" value="1"/>
</dbReference>
<dbReference type="Proteomes" id="UP000616724">
    <property type="component" value="Unassembled WGS sequence"/>
</dbReference>
<evidence type="ECO:0000256" key="1">
    <source>
        <dbReference type="ARBA" id="ARBA00010641"/>
    </source>
</evidence>
<dbReference type="NCBIfam" id="TIGR02937">
    <property type="entry name" value="sigma70-ECF"/>
    <property type="match status" value="1"/>
</dbReference>
<dbReference type="InterPro" id="IPR013249">
    <property type="entry name" value="RNA_pol_sigma70_r4_t2"/>
</dbReference>
<gene>
    <name evidence="7" type="ORF">Plo01_32430</name>
</gene>
<dbReference type="EMBL" id="BOOH01000023">
    <property type="protein sequence ID" value="GIH76814.1"/>
    <property type="molecule type" value="Genomic_DNA"/>
</dbReference>
<keyword evidence="4" id="KW-0804">Transcription</keyword>
<dbReference type="InterPro" id="IPR007627">
    <property type="entry name" value="RNA_pol_sigma70_r2"/>
</dbReference>
<dbReference type="InterPro" id="IPR036388">
    <property type="entry name" value="WH-like_DNA-bd_sf"/>
</dbReference>
<dbReference type="Pfam" id="PF04542">
    <property type="entry name" value="Sigma70_r2"/>
    <property type="match status" value="1"/>
</dbReference>
<feature type="domain" description="RNA polymerase sigma-70 region 2" evidence="5">
    <location>
        <begin position="17"/>
        <end position="77"/>
    </location>
</feature>
<dbReference type="PANTHER" id="PTHR43133:SF25">
    <property type="entry name" value="RNA POLYMERASE SIGMA FACTOR RFAY-RELATED"/>
    <property type="match status" value="1"/>
</dbReference>
<keyword evidence="3" id="KW-0731">Sigma factor</keyword>
<evidence type="ECO:0000259" key="6">
    <source>
        <dbReference type="Pfam" id="PF08281"/>
    </source>
</evidence>
<dbReference type="InterPro" id="IPR014284">
    <property type="entry name" value="RNA_pol_sigma-70_dom"/>
</dbReference>
<organism evidence="7 8">
    <name type="scientific">Planobispora longispora</name>
    <dbReference type="NCBI Taxonomy" id="28887"/>
    <lineage>
        <taxon>Bacteria</taxon>
        <taxon>Bacillati</taxon>
        <taxon>Actinomycetota</taxon>
        <taxon>Actinomycetes</taxon>
        <taxon>Streptosporangiales</taxon>
        <taxon>Streptosporangiaceae</taxon>
        <taxon>Planobispora</taxon>
    </lineage>
</organism>
<dbReference type="Pfam" id="PF08281">
    <property type="entry name" value="Sigma70_r4_2"/>
    <property type="match status" value="1"/>
</dbReference>
<evidence type="ECO:0000256" key="4">
    <source>
        <dbReference type="ARBA" id="ARBA00023163"/>
    </source>
</evidence>
<reference evidence="7 8" key="1">
    <citation type="submission" date="2021-01" db="EMBL/GenBank/DDBJ databases">
        <title>Whole genome shotgun sequence of Planobispora longispora NBRC 13918.</title>
        <authorList>
            <person name="Komaki H."/>
            <person name="Tamura T."/>
        </authorList>
    </citation>
    <scope>NUCLEOTIDE SEQUENCE [LARGE SCALE GENOMIC DNA]</scope>
    <source>
        <strain evidence="7 8">NBRC 13918</strain>
    </source>
</reference>
<dbReference type="InterPro" id="IPR013325">
    <property type="entry name" value="RNA_pol_sigma_r2"/>
</dbReference>
<dbReference type="AlphaFoldDB" id="A0A8J3RKX1"/>
<dbReference type="Gene3D" id="1.10.1740.10">
    <property type="match status" value="1"/>
</dbReference>
<dbReference type="Gene3D" id="1.10.10.10">
    <property type="entry name" value="Winged helix-like DNA-binding domain superfamily/Winged helix DNA-binding domain"/>
    <property type="match status" value="1"/>
</dbReference>
<comment type="caution">
    <text evidence="7">The sequence shown here is derived from an EMBL/GenBank/DDBJ whole genome shotgun (WGS) entry which is preliminary data.</text>
</comment>
<proteinExistence type="inferred from homology"/>
<dbReference type="GO" id="GO:0006352">
    <property type="term" value="P:DNA-templated transcription initiation"/>
    <property type="evidence" value="ECO:0007669"/>
    <property type="project" value="InterPro"/>
</dbReference>
<evidence type="ECO:0000256" key="2">
    <source>
        <dbReference type="ARBA" id="ARBA00023015"/>
    </source>
</evidence>
<accession>A0A8J3RKX1</accession>
<sequence length="464" mass="50357">MDDNPQAWFEKVYLDTYEQILGYAIRRCDCAQDAADVVAETFEIAWRRIADLPAGDEARLWLYGVARNVVASHRRGHLRHRSRHTTLDEDVVAFYARTAPSDERLEFTQVADVFRGLSDDDHELLSLVAWEGLDAAEIACVLGCSRNAVRIRLHRARKRFAQRLAAAGQASAAGARTLLATITAARPDIAAPPSPAGGRPWRMRLMAAAAVGVLATGLVVGPSLLREPSAVSYANSAVSIVRDGDQYVARITDPFADHARYTEAFHAVGLDIDLRPVPVSPGAVGQILGMVIGGDQVPDPQTPPDPSGPRFGGVALSTESAPKGCRPGRDSGCVMVMRIPARFTGHVNIRLGRQARPGEQYANADQATAPGEMFAGVSLRRGRSVGDMVAEARRRDLRAVFSRIRIDPQTAGLSFDPVPADHVERDWVVWHAWQVQAGVIRFLVTPERLADNPFHNGSAPPPAS</sequence>
<evidence type="ECO:0000256" key="3">
    <source>
        <dbReference type="ARBA" id="ARBA00023082"/>
    </source>
</evidence>
<evidence type="ECO:0000259" key="5">
    <source>
        <dbReference type="Pfam" id="PF04542"/>
    </source>
</evidence>
<dbReference type="InterPro" id="IPR039425">
    <property type="entry name" value="RNA_pol_sigma-70-like"/>
</dbReference>
<keyword evidence="2" id="KW-0805">Transcription regulation</keyword>
<comment type="similarity">
    <text evidence="1">Belongs to the sigma-70 factor family. ECF subfamily.</text>
</comment>
<keyword evidence="8" id="KW-1185">Reference proteome</keyword>
<name>A0A8J3RKX1_9ACTN</name>
<protein>
    <submittedName>
        <fullName evidence="7">Uncharacterized protein</fullName>
    </submittedName>
</protein>
<evidence type="ECO:0000313" key="8">
    <source>
        <dbReference type="Proteomes" id="UP000616724"/>
    </source>
</evidence>
<dbReference type="SUPFAM" id="SSF88946">
    <property type="entry name" value="Sigma2 domain of RNA polymerase sigma factors"/>
    <property type="match status" value="1"/>
</dbReference>
<dbReference type="GO" id="GO:0016987">
    <property type="term" value="F:sigma factor activity"/>
    <property type="evidence" value="ECO:0007669"/>
    <property type="project" value="UniProtKB-KW"/>
</dbReference>
<dbReference type="RefSeq" id="WP_203891408.1">
    <property type="nucleotide sequence ID" value="NZ_BOOH01000023.1"/>
</dbReference>
<dbReference type="InterPro" id="IPR013324">
    <property type="entry name" value="RNA_pol_sigma_r3/r4-like"/>
</dbReference>
<evidence type="ECO:0000313" key="7">
    <source>
        <dbReference type="EMBL" id="GIH76814.1"/>
    </source>
</evidence>
<dbReference type="CDD" id="cd06171">
    <property type="entry name" value="Sigma70_r4"/>
    <property type="match status" value="1"/>
</dbReference>
<feature type="domain" description="RNA polymerase sigma factor 70 region 4 type 2" evidence="6">
    <location>
        <begin position="112"/>
        <end position="159"/>
    </location>
</feature>